<keyword evidence="2" id="KW-1185">Reference proteome</keyword>
<evidence type="ECO:0000313" key="1">
    <source>
        <dbReference type="EMBL" id="CAD8095053.1"/>
    </source>
</evidence>
<organism evidence="1 2">
    <name type="scientific">Paramecium primaurelia</name>
    <dbReference type="NCBI Taxonomy" id="5886"/>
    <lineage>
        <taxon>Eukaryota</taxon>
        <taxon>Sar</taxon>
        <taxon>Alveolata</taxon>
        <taxon>Ciliophora</taxon>
        <taxon>Intramacronucleata</taxon>
        <taxon>Oligohymenophorea</taxon>
        <taxon>Peniculida</taxon>
        <taxon>Parameciidae</taxon>
        <taxon>Paramecium</taxon>
    </lineage>
</organism>
<comment type="caution">
    <text evidence="1">The sequence shown here is derived from an EMBL/GenBank/DDBJ whole genome shotgun (WGS) entry which is preliminary data.</text>
</comment>
<dbReference type="EMBL" id="CAJJDM010000100">
    <property type="protein sequence ID" value="CAD8095053.1"/>
    <property type="molecule type" value="Genomic_DNA"/>
</dbReference>
<evidence type="ECO:0000313" key="2">
    <source>
        <dbReference type="Proteomes" id="UP000688137"/>
    </source>
</evidence>
<accession>A0A8S1NZ36</accession>
<protein>
    <submittedName>
        <fullName evidence="1">Uncharacterized protein</fullName>
    </submittedName>
</protein>
<proteinExistence type="predicted"/>
<sequence length="102" mass="11902">MQFIQTGGGSYDQGQKNGLQLILSDGFYEYLFSNDFCSWSQAKKLVNGILITNIIMIKFGNKCNEIIFQYILGVVFMKMDQKMVDGRFDQQFQRQLLSHLQW</sequence>
<reference evidence="1" key="1">
    <citation type="submission" date="2021-01" db="EMBL/GenBank/DDBJ databases">
        <authorList>
            <consortium name="Genoscope - CEA"/>
            <person name="William W."/>
        </authorList>
    </citation>
    <scope>NUCLEOTIDE SEQUENCE</scope>
</reference>
<name>A0A8S1NZ36_PARPR</name>
<dbReference type="Proteomes" id="UP000688137">
    <property type="component" value="Unassembled WGS sequence"/>
</dbReference>
<gene>
    <name evidence="1" type="ORF">PPRIM_AZ9-3.1.T0970165</name>
</gene>
<dbReference type="AlphaFoldDB" id="A0A8S1NZ36"/>